<organism evidence="2 3">
    <name type="scientific">Nephila pilipes</name>
    <name type="common">Giant wood spider</name>
    <name type="synonym">Nephila maculata</name>
    <dbReference type="NCBI Taxonomy" id="299642"/>
    <lineage>
        <taxon>Eukaryota</taxon>
        <taxon>Metazoa</taxon>
        <taxon>Ecdysozoa</taxon>
        <taxon>Arthropoda</taxon>
        <taxon>Chelicerata</taxon>
        <taxon>Arachnida</taxon>
        <taxon>Araneae</taxon>
        <taxon>Araneomorphae</taxon>
        <taxon>Entelegynae</taxon>
        <taxon>Araneoidea</taxon>
        <taxon>Nephilidae</taxon>
        <taxon>Nephila</taxon>
    </lineage>
</organism>
<name>A0A8X6TDV1_NEPPI</name>
<feature type="signal peptide" evidence="1">
    <location>
        <begin position="1"/>
        <end position="25"/>
    </location>
</feature>
<sequence length="84" mass="9411">MRGRASSLPLTIPLLPGLLFPIAYSSGLHEDANEVDFPKKPLPPTRYFRVWGTLERYANSTDMENGREGVLLLSLPPPLRAHVR</sequence>
<accession>A0A8X6TDV1</accession>
<comment type="caution">
    <text evidence="2">The sequence shown here is derived from an EMBL/GenBank/DDBJ whole genome shotgun (WGS) entry which is preliminary data.</text>
</comment>
<gene>
    <name evidence="2" type="ORF">NPIL_394901</name>
</gene>
<dbReference type="AlphaFoldDB" id="A0A8X6TDV1"/>
<evidence type="ECO:0000313" key="3">
    <source>
        <dbReference type="Proteomes" id="UP000887013"/>
    </source>
</evidence>
<protein>
    <submittedName>
        <fullName evidence="2">Uncharacterized protein</fullName>
    </submittedName>
</protein>
<reference evidence="2" key="1">
    <citation type="submission" date="2020-08" db="EMBL/GenBank/DDBJ databases">
        <title>Multicomponent nature underlies the extraordinary mechanical properties of spider dragline silk.</title>
        <authorList>
            <person name="Kono N."/>
            <person name="Nakamura H."/>
            <person name="Mori M."/>
            <person name="Yoshida Y."/>
            <person name="Ohtoshi R."/>
            <person name="Malay A.D."/>
            <person name="Moran D.A.P."/>
            <person name="Tomita M."/>
            <person name="Numata K."/>
            <person name="Arakawa K."/>
        </authorList>
    </citation>
    <scope>NUCLEOTIDE SEQUENCE</scope>
</reference>
<feature type="chain" id="PRO_5036465422" evidence="1">
    <location>
        <begin position="26"/>
        <end position="84"/>
    </location>
</feature>
<keyword evidence="1" id="KW-0732">Signal</keyword>
<proteinExistence type="predicted"/>
<dbReference type="OrthoDB" id="10546482at2759"/>
<evidence type="ECO:0000256" key="1">
    <source>
        <dbReference type="SAM" id="SignalP"/>
    </source>
</evidence>
<dbReference type="Proteomes" id="UP000887013">
    <property type="component" value="Unassembled WGS sequence"/>
</dbReference>
<dbReference type="EMBL" id="BMAW01007823">
    <property type="protein sequence ID" value="GFT05564.1"/>
    <property type="molecule type" value="Genomic_DNA"/>
</dbReference>
<evidence type="ECO:0000313" key="2">
    <source>
        <dbReference type="EMBL" id="GFT05564.1"/>
    </source>
</evidence>
<keyword evidence="3" id="KW-1185">Reference proteome</keyword>